<proteinExistence type="predicted"/>
<accession>A0ABD5VH97</accession>
<dbReference type="AlphaFoldDB" id="A0ABD5VH97"/>
<dbReference type="Proteomes" id="UP001596395">
    <property type="component" value="Unassembled WGS sequence"/>
</dbReference>
<protein>
    <submittedName>
        <fullName evidence="1">Uncharacterized protein</fullName>
    </submittedName>
</protein>
<comment type="caution">
    <text evidence="1">The sequence shown here is derived from an EMBL/GenBank/DDBJ whole genome shotgun (WGS) entry which is preliminary data.</text>
</comment>
<dbReference type="Gene3D" id="2.60.120.1180">
    <property type="match status" value="1"/>
</dbReference>
<reference evidence="1 2" key="1">
    <citation type="journal article" date="2019" name="Int. J. Syst. Evol. Microbiol.">
        <title>The Global Catalogue of Microorganisms (GCM) 10K type strain sequencing project: providing services to taxonomists for standard genome sequencing and annotation.</title>
        <authorList>
            <consortium name="The Broad Institute Genomics Platform"/>
            <consortium name="The Broad Institute Genome Sequencing Center for Infectious Disease"/>
            <person name="Wu L."/>
            <person name="Ma J."/>
        </authorList>
    </citation>
    <scope>NUCLEOTIDE SEQUENCE [LARGE SCALE GENOMIC DNA]</scope>
    <source>
        <strain evidence="1 2">GX26</strain>
    </source>
</reference>
<dbReference type="EMBL" id="JBHSXN010000001">
    <property type="protein sequence ID" value="MFC6952231.1"/>
    <property type="molecule type" value="Genomic_DNA"/>
</dbReference>
<name>A0ABD5VH97_9EURY</name>
<organism evidence="1 2">
    <name type="scientific">Halorubellus litoreus</name>
    <dbReference type="NCBI Taxonomy" id="755308"/>
    <lineage>
        <taxon>Archaea</taxon>
        <taxon>Methanobacteriati</taxon>
        <taxon>Methanobacteriota</taxon>
        <taxon>Stenosarchaea group</taxon>
        <taxon>Halobacteria</taxon>
        <taxon>Halobacteriales</taxon>
        <taxon>Halorubellaceae</taxon>
        <taxon>Halorubellus</taxon>
    </lineage>
</organism>
<dbReference type="RefSeq" id="WP_336349222.1">
    <property type="nucleotide sequence ID" value="NZ_JAZAQL010000001.1"/>
</dbReference>
<evidence type="ECO:0000313" key="2">
    <source>
        <dbReference type="Proteomes" id="UP001596395"/>
    </source>
</evidence>
<gene>
    <name evidence="1" type="ORF">ACFQGB_05095</name>
</gene>
<evidence type="ECO:0000313" key="1">
    <source>
        <dbReference type="EMBL" id="MFC6952231.1"/>
    </source>
</evidence>
<sequence>MTQSLFAAEGDTSEYVTTATNDTGNFSPVLEISPDDGVGLILRNSVAVGQKLVGFPVYADLRDSNGDPLPNNTRVALAYESPTDNQWQIVSVPLANIRSFNEKSITDQQKKDNVDSVKLELEAQGTPEQKAGQTLEIRDIDTAYVLVESSVQIDHSKSEIYVDSDAVEEVDIE</sequence>
<keyword evidence="2" id="KW-1185">Reference proteome</keyword>